<accession>A0ABQ0LCT3</accession>
<sequence length="506" mass="55816">MEIFDVDAEDLAQRAAAEAMECSEDSDDNFESDREDDASVTGSAPAFSPPSLGVGSKRKWADLIAHPPPAPLPTAGAGPSHNQSPPPSLVPAVAEKDRQRTRRRKKRHAKREDEQAATGCTTKLHCATRTAAATRTAVSFDLDSEVAREPTAASGWVCLSDATLDGRREKASRELNKQPTLVPKSVKPTLQEVLELGFTYDAWDGRGQVVYVDRQGREIAVLCGQPRDDKWDADVAEAGAVLMKELSPQLSSLDSNLPSAAPKKKKRKKKAKRSARRGDHRAETIGVGMGNGRTEPGSFRNGDGDAAVLERLLSAPPFTRIAGFCKSILLNFAPRLHEYYEQTMDAIFERYPWLRRIFDRRVSVFPSCTFNFGPQTVTIPHLDLLNLAWGWCFITALGWFDPDLGGHLILWDLKRIVRFPPGSSIAIPSALLRHSNAAIQEAETRYSFTQFAAGGLFRFAQNGFALNESVRARLARMSAKERAEWAAAEAARFSEGLKMYNVHKID</sequence>
<keyword evidence="3" id="KW-1185">Reference proteome</keyword>
<feature type="region of interest" description="Disordered" evidence="1">
    <location>
        <begin position="252"/>
        <end position="299"/>
    </location>
</feature>
<evidence type="ECO:0000313" key="3">
    <source>
        <dbReference type="Proteomes" id="UP000815677"/>
    </source>
</evidence>
<feature type="compositionally biased region" description="Basic residues" evidence="1">
    <location>
        <begin position="262"/>
        <end position="275"/>
    </location>
</feature>
<dbReference type="Proteomes" id="UP000815677">
    <property type="component" value="Unassembled WGS sequence"/>
</dbReference>
<organism evidence="2 3">
    <name type="scientific">Mycena chlorophos</name>
    <name type="common">Agaric fungus</name>
    <name type="synonym">Agaricus chlorophos</name>
    <dbReference type="NCBI Taxonomy" id="658473"/>
    <lineage>
        <taxon>Eukaryota</taxon>
        <taxon>Fungi</taxon>
        <taxon>Dikarya</taxon>
        <taxon>Basidiomycota</taxon>
        <taxon>Agaricomycotina</taxon>
        <taxon>Agaricomycetes</taxon>
        <taxon>Agaricomycetidae</taxon>
        <taxon>Agaricales</taxon>
        <taxon>Marasmiineae</taxon>
        <taxon>Mycenaceae</taxon>
        <taxon>Mycena</taxon>
    </lineage>
</organism>
<protein>
    <submittedName>
        <fullName evidence="2">Uncharacterized protein</fullName>
    </submittedName>
</protein>
<dbReference type="EMBL" id="DF845040">
    <property type="protein sequence ID" value="GAT48914.1"/>
    <property type="molecule type" value="Genomic_DNA"/>
</dbReference>
<proteinExistence type="predicted"/>
<dbReference type="Gene3D" id="3.60.130.30">
    <property type="match status" value="1"/>
</dbReference>
<reference evidence="2" key="1">
    <citation type="submission" date="2014-09" db="EMBL/GenBank/DDBJ databases">
        <title>Genome sequence of the luminous mushroom Mycena chlorophos for searching fungal bioluminescence genes.</title>
        <authorList>
            <person name="Tanaka Y."/>
            <person name="Kasuga D."/>
            <person name="Oba Y."/>
            <person name="Hase S."/>
            <person name="Sato K."/>
            <person name="Oba Y."/>
            <person name="Sakakibara Y."/>
        </authorList>
    </citation>
    <scope>NUCLEOTIDE SEQUENCE</scope>
</reference>
<gene>
    <name evidence="2" type="ORF">MCHLO_06282</name>
</gene>
<feature type="region of interest" description="Disordered" evidence="1">
    <location>
        <begin position="15"/>
        <end position="118"/>
    </location>
</feature>
<feature type="compositionally biased region" description="Acidic residues" evidence="1">
    <location>
        <begin position="21"/>
        <end position="38"/>
    </location>
</feature>
<evidence type="ECO:0000256" key="1">
    <source>
        <dbReference type="SAM" id="MobiDB-lite"/>
    </source>
</evidence>
<name>A0ABQ0LCT3_MYCCL</name>
<feature type="compositionally biased region" description="Basic residues" evidence="1">
    <location>
        <begin position="99"/>
        <end position="109"/>
    </location>
</feature>
<evidence type="ECO:0000313" key="2">
    <source>
        <dbReference type="EMBL" id="GAT48914.1"/>
    </source>
</evidence>